<dbReference type="InterPro" id="IPR050277">
    <property type="entry name" value="Sodium:Solute_Symporter"/>
</dbReference>
<keyword evidence="6 14" id="KW-0769">Symport</keyword>
<evidence type="ECO:0000256" key="11">
    <source>
        <dbReference type="ARBA" id="ARBA00023201"/>
    </source>
</evidence>
<evidence type="ECO:0000256" key="8">
    <source>
        <dbReference type="ARBA" id="ARBA00023053"/>
    </source>
</evidence>
<keyword evidence="3 14" id="KW-0813">Transport</keyword>
<keyword evidence="10 14" id="KW-0472">Membrane</keyword>
<evidence type="ECO:0000256" key="9">
    <source>
        <dbReference type="ARBA" id="ARBA00023065"/>
    </source>
</evidence>
<keyword evidence="11 14" id="KW-0739">Sodium transport</keyword>
<feature type="transmembrane region" description="Helical" evidence="14">
    <location>
        <begin position="273"/>
        <end position="297"/>
    </location>
</feature>
<organism evidence="15">
    <name type="scientific">Lentimicrobium saccharophilum</name>
    <dbReference type="NCBI Taxonomy" id="1678841"/>
    <lineage>
        <taxon>Bacteria</taxon>
        <taxon>Pseudomonadati</taxon>
        <taxon>Bacteroidota</taxon>
        <taxon>Bacteroidia</taxon>
        <taxon>Bacteroidales</taxon>
        <taxon>Lentimicrobiaceae</taxon>
        <taxon>Lentimicrobium</taxon>
    </lineage>
</organism>
<evidence type="ECO:0000256" key="12">
    <source>
        <dbReference type="ARBA" id="ARBA00033708"/>
    </source>
</evidence>
<feature type="transmembrane region" description="Helical" evidence="14">
    <location>
        <begin position="451"/>
        <end position="471"/>
    </location>
</feature>
<evidence type="ECO:0000256" key="2">
    <source>
        <dbReference type="ARBA" id="ARBA00006434"/>
    </source>
</evidence>
<dbReference type="EMBL" id="DF968182">
    <property type="protein sequence ID" value="GAP43126.1"/>
    <property type="molecule type" value="Genomic_DNA"/>
</dbReference>
<feature type="transmembrane region" description="Helical" evidence="14">
    <location>
        <begin position="150"/>
        <end position="172"/>
    </location>
</feature>
<feature type="transmembrane region" description="Helical" evidence="14">
    <location>
        <begin position="119"/>
        <end position="138"/>
    </location>
</feature>
<keyword evidence="16" id="KW-1185">Reference proteome</keyword>
<gene>
    <name evidence="15" type="ORF">TBC1_111268</name>
</gene>
<dbReference type="Proteomes" id="UP000053091">
    <property type="component" value="Unassembled WGS sequence"/>
</dbReference>
<comment type="function">
    <text evidence="14">Catalyzes the sodium-dependent uptake of extracellular L-proline.</text>
</comment>
<evidence type="ECO:0000256" key="1">
    <source>
        <dbReference type="ARBA" id="ARBA00004651"/>
    </source>
</evidence>
<dbReference type="NCBIfam" id="TIGR00813">
    <property type="entry name" value="sss"/>
    <property type="match status" value="1"/>
</dbReference>
<proteinExistence type="inferred from homology"/>
<protein>
    <recommendedName>
        <fullName evidence="14">Sodium/proline symporter</fullName>
    </recommendedName>
    <alternativeName>
        <fullName evidence="14">Proline permease</fullName>
    </alternativeName>
</protein>
<keyword evidence="9 14" id="KW-0406">Ion transport</keyword>
<dbReference type="OrthoDB" id="9814523at2"/>
<dbReference type="PANTHER" id="PTHR48086:SF3">
    <property type="entry name" value="SODIUM_PROLINE SYMPORTER"/>
    <property type="match status" value="1"/>
</dbReference>
<dbReference type="Gene3D" id="1.20.1730.10">
    <property type="entry name" value="Sodium/glucose cotransporter"/>
    <property type="match status" value="1"/>
</dbReference>
<keyword evidence="8 14" id="KW-0915">Sodium</keyword>
<dbReference type="GO" id="GO:0031402">
    <property type="term" value="F:sodium ion binding"/>
    <property type="evidence" value="ECO:0007669"/>
    <property type="project" value="UniProtKB-UniRule"/>
</dbReference>
<keyword evidence="5 14" id="KW-0812">Transmembrane</keyword>
<evidence type="ECO:0000256" key="3">
    <source>
        <dbReference type="ARBA" id="ARBA00022448"/>
    </source>
</evidence>
<feature type="transmembrane region" description="Helical" evidence="14">
    <location>
        <begin position="5"/>
        <end position="23"/>
    </location>
</feature>
<feature type="transmembrane region" description="Helical" evidence="14">
    <location>
        <begin position="64"/>
        <end position="90"/>
    </location>
</feature>
<feature type="transmembrane region" description="Helical" evidence="14">
    <location>
        <begin position="317"/>
        <end position="344"/>
    </location>
</feature>
<feature type="transmembrane region" description="Helical" evidence="14">
    <location>
        <begin position="391"/>
        <end position="413"/>
    </location>
</feature>
<feature type="transmembrane region" description="Helical" evidence="14">
    <location>
        <begin position="232"/>
        <end position="252"/>
    </location>
</feature>
<keyword evidence="14" id="KW-0029">Amino-acid transport</keyword>
<dbReference type="InterPro" id="IPR038377">
    <property type="entry name" value="Na/Glc_symporter_sf"/>
</dbReference>
<dbReference type="InterPro" id="IPR011851">
    <property type="entry name" value="Na/Pro_symporter"/>
</dbReference>
<feature type="transmembrane region" description="Helical" evidence="14">
    <location>
        <begin position="184"/>
        <end position="203"/>
    </location>
</feature>
<name>A0A0S7C1A1_9BACT</name>
<dbReference type="PANTHER" id="PTHR48086">
    <property type="entry name" value="SODIUM/PROLINE SYMPORTER-RELATED"/>
    <property type="match status" value="1"/>
</dbReference>
<evidence type="ECO:0000313" key="16">
    <source>
        <dbReference type="Proteomes" id="UP000053091"/>
    </source>
</evidence>
<keyword evidence="4 14" id="KW-1003">Cell membrane</keyword>
<comment type="catalytic activity">
    <reaction evidence="12">
        <text>L-proline(in) + Na(+)(in) = L-proline(out) + Na(+)(out)</text>
        <dbReference type="Rhea" id="RHEA:28967"/>
        <dbReference type="ChEBI" id="CHEBI:29101"/>
        <dbReference type="ChEBI" id="CHEBI:60039"/>
    </reaction>
</comment>
<dbReference type="GO" id="GO:0005298">
    <property type="term" value="F:proline:sodium symporter activity"/>
    <property type="evidence" value="ECO:0007669"/>
    <property type="project" value="UniProtKB-UniRule"/>
</dbReference>
<feature type="transmembrane region" description="Helical" evidence="14">
    <location>
        <begin position="425"/>
        <end position="445"/>
    </location>
</feature>
<dbReference type="AlphaFoldDB" id="A0A0S7C1A1"/>
<evidence type="ECO:0000256" key="10">
    <source>
        <dbReference type="ARBA" id="ARBA00023136"/>
    </source>
</evidence>
<reference evidence="15" key="1">
    <citation type="journal article" date="2015" name="Genome Announc.">
        <title>Draft Genome Sequence of Bacteroidales Strain TBC1, a Novel Isolate from a Methanogenic Wastewater Treatment System.</title>
        <authorList>
            <person name="Tourlousse D.M."/>
            <person name="Matsuura N."/>
            <person name="Sun L."/>
            <person name="Toyonaga M."/>
            <person name="Kuroda K."/>
            <person name="Ohashi A."/>
            <person name="Cruz R."/>
            <person name="Yamaguchi T."/>
            <person name="Sekiguchi Y."/>
        </authorList>
    </citation>
    <scope>NUCLEOTIDE SEQUENCE [LARGE SCALE GENOMIC DNA]</scope>
    <source>
        <strain evidence="15">TBC1</strain>
    </source>
</reference>
<dbReference type="PROSITE" id="PS50283">
    <property type="entry name" value="NA_SOLUT_SYMP_3"/>
    <property type="match status" value="1"/>
</dbReference>
<accession>A0A0S7C1A1</accession>
<dbReference type="GO" id="GO:0015824">
    <property type="term" value="P:proline transport"/>
    <property type="evidence" value="ECO:0007669"/>
    <property type="project" value="UniProtKB-UniRule"/>
</dbReference>
<dbReference type="RefSeq" id="WP_062039891.1">
    <property type="nucleotide sequence ID" value="NZ_DF968182.1"/>
</dbReference>
<feature type="transmembrane region" description="Helical" evidence="14">
    <location>
        <begin position="365"/>
        <end position="385"/>
    </location>
</feature>
<dbReference type="CDD" id="cd11475">
    <property type="entry name" value="SLC5sbd_PutP"/>
    <property type="match status" value="1"/>
</dbReference>
<evidence type="ECO:0000256" key="4">
    <source>
        <dbReference type="ARBA" id="ARBA00022475"/>
    </source>
</evidence>
<evidence type="ECO:0000256" key="7">
    <source>
        <dbReference type="ARBA" id="ARBA00022989"/>
    </source>
</evidence>
<comment type="subcellular location">
    <subcellularLocation>
        <location evidence="1 14">Cell membrane</location>
        <topology evidence="1 14">Multi-pass membrane protein</topology>
    </subcellularLocation>
</comment>
<evidence type="ECO:0000313" key="15">
    <source>
        <dbReference type="EMBL" id="GAP43126.1"/>
    </source>
</evidence>
<keyword evidence="7 14" id="KW-1133">Transmembrane helix</keyword>
<comment type="similarity">
    <text evidence="2 13">Belongs to the sodium:solute symporter (SSF) (TC 2.A.21) family.</text>
</comment>
<dbReference type="STRING" id="1678841.TBC1_111268"/>
<evidence type="ECO:0000256" key="5">
    <source>
        <dbReference type="ARBA" id="ARBA00022692"/>
    </source>
</evidence>
<dbReference type="Pfam" id="PF00474">
    <property type="entry name" value="SSF"/>
    <property type="match status" value="1"/>
</dbReference>
<evidence type="ECO:0000256" key="13">
    <source>
        <dbReference type="RuleBase" id="RU362091"/>
    </source>
</evidence>
<dbReference type="GO" id="GO:0005886">
    <property type="term" value="C:plasma membrane"/>
    <property type="evidence" value="ECO:0007669"/>
    <property type="project" value="UniProtKB-SubCell"/>
</dbReference>
<evidence type="ECO:0000256" key="6">
    <source>
        <dbReference type="ARBA" id="ARBA00022847"/>
    </source>
</evidence>
<evidence type="ECO:0000256" key="14">
    <source>
        <dbReference type="RuleBase" id="RU366012"/>
    </source>
</evidence>
<sequence>MSTTLIGFIIYLIAMLGIGIYMYRRNESNADYFLGGRKMNSWVVALSERSSGESAWLLLGLPGAALALGIVEVWTALGCLIGIFFYWYAVAEDIRRQSERFNAITLPDVFSKQFSRGGLWIRFTAMLIIIFFFTFYLAAQFNGAGKVLNVTFGIAPFTGMVIGAAVIILYTMLGGFHAVVWTDFIQALLMFGALVLLPLAGLLEVSAGGHSLGSALNAAGGTYLSLSGGKTGWAAVATIIGGLSWAFGYMGQPHLLTKFMSIKDPARMKKSRRIAFFWAVPAFAGAFVIGLVGLALYGQGTFNDVEKVMPHLANSLLPAWVAGILISAAIAAMMSTADGQLLVISSVVSEDLFHNILNINISSKAMVNLSRIVTLLVGLAAFAIAVTSQKLIFAMVSYAWSGLGASFGPALLLMLKWKKTTWQGVLAGMLTGSFSTIIWSEITYLDQAISVRFASFVLAFAVVWLVSLCTYKRADKSA</sequence>
<dbReference type="InterPro" id="IPR001734">
    <property type="entry name" value="Na/solute_symporter"/>
</dbReference>